<comment type="caution">
    <text evidence="5">The sequence shown here is derived from an EMBL/GenBank/DDBJ whole genome shotgun (WGS) entry which is preliminary data.</text>
</comment>
<evidence type="ECO:0000256" key="4">
    <source>
        <dbReference type="SAM" id="SignalP"/>
    </source>
</evidence>
<evidence type="ECO:0000256" key="2">
    <source>
        <dbReference type="SAM" id="Coils"/>
    </source>
</evidence>
<feature type="coiled-coil region" evidence="2">
    <location>
        <begin position="274"/>
        <end position="301"/>
    </location>
</feature>
<gene>
    <name evidence="5" type="primary">CHUP1_4</name>
    <name evidence="5" type="ORF">CK203_011341</name>
</gene>
<dbReference type="OrthoDB" id="1926437at2759"/>
<protein>
    <submittedName>
        <fullName evidence="5">Protein CHUP1, chloroplastic</fullName>
    </submittedName>
</protein>
<dbReference type="KEGG" id="vvi:104882335"/>
<feature type="compositionally biased region" description="Low complexity" evidence="3">
    <location>
        <begin position="355"/>
        <end position="377"/>
    </location>
</feature>
<dbReference type="PANTHER" id="PTHR31342:SF35">
    <property type="entry name" value="PROTEIN CHUP1, CHLOROPLASTIC-LIKE"/>
    <property type="match status" value="1"/>
</dbReference>
<evidence type="ECO:0000256" key="1">
    <source>
        <dbReference type="ARBA" id="ARBA00023054"/>
    </source>
</evidence>
<accession>A0A438JYA2</accession>
<feature type="region of interest" description="Disordered" evidence="3">
    <location>
        <begin position="484"/>
        <end position="566"/>
    </location>
</feature>
<feature type="region of interest" description="Disordered" evidence="3">
    <location>
        <begin position="24"/>
        <end position="97"/>
    </location>
</feature>
<proteinExistence type="predicted"/>
<dbReference type="EMBL" id="QGNW01000022">
    <property type="protein sequence ID" value="RVX13932.1"/>
    <property type="molecule type" value="Genomic_DNA"/>
</dbReference>
<feature type="compositionally biased region" description="Basic and acidic residues" evidence="3">
    <location>
        <begin position="505"/>
        <end position="523"/>
    </location>
</feature>
<name>A0A438JYA2_VITVI</name>
<evidence type="ECO:0000256" key="3">
    <source>
        <dbReference type="SAM" id="MobiDB-lite"/>
    </source>
</evidence>
<sequence length="566" mass="64224">MFVKVSFVAAASVAAFAVSRINIQSSRKRNPPIKPAEIDDSSFQQEEIEEDGEEKSADSEFSAEEEEEIKGSTTRRKMEQNLNLPKRRESGNPQDVTGEIEILQNAVKEMERKRRTLEGKLLEMYGIKEQRSYIAQLQKHLKVKTEEVDFLSITVNSLRAETKKLQEEVKEGVLVQKQLEIAKKRIKELHKKMTTDRNWARKKLLTLAREVSGFEKTGISSTDHENVEKKTGSVEFKAMEMKRRNKELEMETGGLKIMLVAAEDKANAQSNMTEDKLEEEMNKFRHANESLSKQIEKLRKNRFGIIEELMYQRSLNACLRFESQNFLTPPILSKNSSQESHGNKTPTPIPHHNSYSKSSSSSSIDKTTIDSSSSSERSISKKYGLIHNIRRWGRRKDNPRLVVSSSERSSRENSPFKAGGLIRRLSMSDVPLQRKENDSTGLVGITPSRKIKRVQFSIQSQEVQSVFDLERNPIDTVAWLRPTGDLDDKKNSAMQSSRAGSLMGGDEKHEVSLKKASHCRDLSGTDMGNGKVESGDKEELHHSNMLPNVLHSDSRVWTPLRSSSFS</sequence>
<feature type="chain" id="PRO_5019299018" evidence="4">
    <location>
        <begin position="16"/>
        <end position="566"/>
    </location>
</feature>
<keyword evidence="4" id="KW-0732">Signal</keyword>
<feature type="region of interest" description="Disordered" evidence="3">
    <location>
        <begin position="330"/>
        <end position="377"/>
    </location>
</feature>
<feature type="compositionally biased region" description="Basic and acidic residues" evidence="3">
    <location>
        <begin position="533"/>
        <end position="542"/>
    </location>
</feature>
<dbReference type="Gramene" id="Vitis17g00475.t01">
    <property type="protein sequence ID" value="Vitis17g00475.t01.CDS"/>
    <property type="gene ID" value="Vitis17g00475"/>
</dbReference>
<evidence type="ECO:0000313" key="5">
    <source>
        <dbReference type="EMBL" id="RVX13932.1"/>
    </source>
</evidence>
<dbReference type="Proteomes" id="UP000288805">
    <property type="component" value="Unassembled WGS sequence"/>
</dbReference>
<feature type="compositionally biased region" description="Polar residues" evidence="3">
    <location>
        <begin position="330"/>
        <end position="346"/>
    </location>
</feature>
<keyword evidence="1 2" id="KW-0175">Coiled coil</keyword>
<feature type="signal peptide" evidence="4">
    <location>
        <begin position="1"/>
        <end position="15"/>
    </location>
</feature>
<dbReference type="InterPro" id="IPR040265">
    <property type="entry name" value="CHUP1/IPGA1-like"/>
</dbReference>
<organism evidence="5 6">
    <name type="scientific">Vitis vinifera</name>
    <name type="common">Grape</name>
    <dbReference type="NCBI Taxonomy" id="29760"/>
    <lineage>
        <taxon>Eukaryota</taxon>
        <taxon>Viridiplantae</taxon>
        <taxon>Streptophyta</taxon>
        <taxon>Embryophyta</taxon>
        <taxon>Tracheophyta</taxon>
        <taxon>Spermatophyta</taxon>
        <taxon>Magnoliopsida</taxon>
        <taxon>eudicotyledons</taxon>
        <taxon>Gunneridae</taxon>
        <taxon>Pentapetalae</taxon>
        <taxon>rosids</taxon>
        <taxon>Vitales</taxon>
        <taxon>Vitaceae</taxon>
        <taxon>Viteae</taxon>
        <taxon>Vitis</taxon>
    </lineage>
</organism>
<dbReference type="PANTHER" id="PTHR31342">
    <property type="entry name" value="PROTEIN CHUP1, CHLOROPLASTIC"/>
    <property type="match status" value="1"/>
</dbReference>
<evidence type="ECO:0000313" key="6">
    <source>
        <dbReference type="Proteomes" id="UP000288805"/>
    </source>
</evidence>
<dbReference type="SMR" id="A0A438JYA2"/>
<dbReference type="AlphaFoldDB" id="A0A438JYA2"/>
<reference evidence="5 6" key="1">
    <citation type="journal article" date="2018" name="PLoS Genet.">
        <title>Population sequencing reveals clonal diversity and ancestral inbreeding in the grapevine cultivar Chardonnay.</title>
        <authorList>
            <person name="Roach M.J."/>
            <person name="Johnson D.L."/>
            <person name="Bohlmann J."/>
            <person name="van Vuuren H.J."/>
            <person name="Jones S.J."/>
            <person name="Pretorius I.S."/>
            <person name="Schmidt S.A."/>
            <person name="Borneman A.R."/>
        </authorList>
    </citation>
    <scope>NUCLEOTIDE SEQUENCE [LARGE SCALE GENOMIC DNA]</scope>
    <source>
        <strain evidence="6">cv. Chardonnay</strain>
        <tissue evidence="5">Leaf</tissue>
    </source>
</reference>